<evidence type="ECO:0000313" key="2">
    <source>
        <dbReference type="Proteomes" id="UP000805649"/>
    </source>
</evidence>
<comment type="caution">
    <text evidence="1">The sequence shown here is derived from an EMBL/GenBank/DDBJ whole genome shotgun (WGS) entry which is preliminary data.</text>
</comment>
<evidence type="ECO:0000313" key="1">
    <source>
        <dbReference type="EMBL" id="KAL0930771.1"/>
    </source>
</evidence>
<keyword evidence="2" id="KW-1185">Reference proteome</keyword>
<sequence>MKAVQALTLGLATFTPLAAAWPKWLPDIDALVVRQNDATTAAPTATEASSARTGAAATTTTAEATATNTGGVKTTNLNTAKAPTGTKTGSATGTETETAETTFDARDPAGSVVMIDPAATAAAINLYKIGDYVTWKWNYTNVQATPTAIDVLVSCSARSRTWTLTQNMTWAVPASYTWDTSVQQTDPSAPLANDEYTLVIYDAETSVSATAAPGYLGVSNAFKFGMYVRQEYHDLNDWECPTCGSAASALDSKAISMAVGMSIATVISFTWFVAGLGVF</sequence>
<proteinExistence type="predicted"/>
<reference evidence="1 2" key="1">
    <citation type="journal article" date="2020" name="Phytopathology">
        <title>Genome Sequence Resources of Colletotrichum truncatum, C. plurivorum, C. musicola, and C. sojae: Four Species Pathogenic to Soybean (Glycine max).</title>
        <authorList>
            <person name="Rogerio F."/>
            <person name="Boufleur T.R."/>
            <person name="Ciampi-Guillardi M."/>
            <person name="Sukno S.A."/>
            <person name="Thon M.R."/>
            <person name="Massola Junior N.S."/>
            <person name="Baroncelli R."/>
        </authorList>
    </citation>
    <scope>NUCLEOTIDE SEQUENCE [LARGE SCALE GENOMIC DNA]</scope>
    <source>
        <strain evidence="1 2">CMES1059</strain>
    </source>
</reference>
<name>A0ACC3YFW7_COLTU</name>
<organism evidence="1 2">
    <name type="scientific">Colletotrichum truncatum</name>
    <name type="common">Anthracnose fungus</name>
    <name type="synonym">Colletotrichum capsici</name>
    <dbReference type="NCBI Taxonomy" id="5467"/>
    <lineage>
        <taxon>Eukaryota</taxon>
        <taxon>Fungi</taxon>
        <taxon>Dikarya</taxon>
        <taxon>Ascomycota</taxon>
        <taxon>Pezizomycotina</taxon>
        <taxon>Sordariomycetes</taxon>
        <taxon>Hypocreomycetidae</taxon>
        <taxon>Glomerellales</taxon>
        <taxon>Glomerellaceae</taxon>
        <taxon>Colletotrichum</taxon>
        <taxon>Colletotrichum truncatum species complex</taxon>
    </lineage>
</organism>
<accession>A0ACC3YFW7</accession>
<dbReference type="EMBL" id="VUJX02000010">
    <property type="protein sequence ID" value="KAL0930771.1"/>
    <property type="molecule type" value="Genomic_DNA"/>
</dbReference>
<gene>
    <name evidence="1" type="ORF">CTRU02_213506</name>
</gene>
<dbReference type="Proteomes" id="UP000805649">
    <property type="component" value="Unassembled WGS sequence"/>
</dbReference>
<protein>
    <submittedName>
        <fullName evidence="1">Uncharacterized protein</fullName>
    </submittedName>
</protein>